<dbReference type="Proteomes" id="UP000030428">
    <property type="component" value="Unassembled WGS sequence"/>
</dbReference>
<comment type="caution">
    <text evidence="1">The sequence shown here is derived from an EMBL/GenBank/DDBJ whole genome shotgun (WGS) entry which is preliminary data.</text>
</comment>
<sequence>MDAWETSPQWQTKAPEEIITALHQWLHWCRRFSVDEQILRHRQVELLLLLARAGLVGNILLGEHPSWRQRVAQLLNMDIARNWKVQDVCQRLAVSESSLPLTGGAKQFS</sequence>
<dbReference type="AlphaFoldDB" id="A0A0A6PN08"/>
<evidence type="ECO:0000313" key="2">
    <source>
        <dbReference type="Proteomes" id="UP000030428"/>
    </source>
</evidence>
<keyword evidence="2" id="KW-1185">Reference proteome</keyword>
<evidence type="ECO:0000313" key="1">
    <source>
        <dbReference type="EMBL" id="KHD08032.1"/>
    </source>
</evidence>
<organism evidence="1 2">
    <name type="scientific">Candidatus Thiomargarita nelsonii</name>
    <dbReference type="NCBI Taxonomy" id="1003181"/>
    <lineage>
        <taxon>Bacteria</taxon>
        <taxon>Pseudomonadati</taxon>
        <taxon>Pseudomonadota</taxon>
        <taxon>Gammaproteobacteria</taxon>
        <taxon>Thiotrichales</taxon>
        <taxon>Thiotrichaceae</taxon>
        <taxon>Thiomargarita</taxon>
    </lineage>
</organism>
<reference evidence="1 2" key="1">
    <citation type="journal article" date="2016" name="Front. Microbiol.">
        <title>Single-Cell (Meta-)Genomics of a Dimorphic Candidatus Thiomargarita nelsonii Reveals Genomic Plasticity.</title>
        <authorList>
            <person name="Flood B.E."/>
            <person name="Fliss P."/>
            <person name="Jones D.S."/>
            <person name="Dick G.J."/>
            <person name="Jain S."/>
            <person name="Kaster A.K."/>
            <person name="Winkel M."/>
            <person name="Mussmann M."/>
            <person name="Bailey J."/>
        </authorList>
    </citation>
    <scope>NUCLEOTIDE SEQUENCE [LARGE SCALE GENOMIC DNA]</scope>
    <source>
        <strain evidence="1">Hydrate Ridge</strain>
    </source>
</reference>
<accession>A0A0A6PN08</accession>
<gene>
    <name evidence="1" type="ORF">PN36_08120</name>
</gene>
<name>A0A0A6PN08_9GAMM</name>
<proteinExistence type="predicted"/>
<dbReference type="EMBL" id="JSZA02000023">
    <property type="protein sequence ID" value="KHD08032.1"/>
    <property type="molecule type" value="Genomic_DNA"/>
</dbReference>
<protein>
    <submittedName>
        <fullName evidence="1">Uncharacterized protein</fullName>
    </submittedName>
</protein>